<dbReference type="KEGG" id="xcn:J169_03456"/>
<dbReference type="GO" id="GO:0004888">
    <property type="term" value="F:transmembrane signaling receptor activity"/>
    <property type="evidence" value="ECO:0007669"/>
    <property type="project" value="TreeGrafter"/>
</dbReference>
<keyword evidence="5" id="KW-1185">Reference proteome</keyword>
<comment type="caution">
    <text evidence="3">The sequence shown here is derived from an EMBL/GenBank/DDBJ whole genome shotgun (WGS) entry which is preliminary data.</text>
</comment>
<comment type="similarity">
    <text evidence="2">Belongs to the methyl-accepting chemotaxis (MCP) protein family.</text>
</comment>
<dbReference type="KEGG" id="xcf:J172_03448"/>
<keyword evidence="1" id="KW-0488">Methylation</keyword>
<evidence type="ECO:0000313" key="4">
    <source>
        <dbReference type="EMBL" id="MBD4335755.1"/>
    </source>
</evidence>
<dbReference type="SUPFAM" id="SSF58104">
    <property type="entry name" value="Methyl-accepting chemotaxis protein (MCP) signaling domain"/>
    <property type="match status" value="1"/>
</dbReference>
<dbReference type="EMBL" id="CCXZ01000172">
    <property type="protein sequence ID" value="CEG17966.1"/>
    <property type="molecule type" value="Genomic_DNA"/>
</dbReference>
<accession>A0A0U5FJD3</accession>
<dbReference type="KEGG" id="xcm:J164_03433"/>
<dbReference type="PANTHER" id="PTHR43531:SF14">
    <property type="entry name" value="METHYL-ACCEPTING CHEMOTAXIS PROTEIN I-RELATED"/>
    <property type="match status" value="1"/>
</dbReference>
<reference evidence="4" key="2">
    <citation type="submission" date="2020-01" db="EMBL/GenBank/DDBJ databases">
        <authorList>
            <person name="Richard D."/>
        </authorList>
    </citation>
    <scope>NUCLEOTIDE SEQUENCE</scope>
    <source>
        <strain evidence="4">JP541</strain>
    </source>
</reference>
<gene>
    <name evidence="3" type="primary">tcp</name>
    <name evidence="4" type="ORF">GUH15_06710</name>
    <name evidence="3" type="ORF">XAC3562_750030</name>
</gene>
<evidence type="ECO:0000256" key="1">
    <source>
        <dbReference type="ARBA" id="ARBA00022481"/>
    </source>
</evidence>
<dbReference type="PATRIC" id="fig|434928.28.peg.3566"/>
<evidence type="ECO:0000313" key="3">
    <source>
        <dbReference type="EMBL" id="CEG17966.1"/>
    </source>
</evidence>
<dbReference type="AlphaFoldDB" id="A0A0U5FJD3"/>
<reference evidence="3 5" key="1">
    <citation type="submission" date="2014-09" db="EMBL/GenBank/DDBJ databases">
        <authorList>
            <person name="Regsiter A."/>
        </authorList>
    </citation>
    <scope>NUCLEOTIDE SEQUENCE [LARGE SCALE GENOMIC DNA]</scope>
</reference>
<name>A0A0U5FJD3_XANCI</name>
<dbReference type="RefSeq" id="WP_011052152.1">
    <property type="nucleotide sequence ID" value="NZ_CAVLHM010000064.1"/>
</dbReference>
<dbReference type="Gene3D" id="1.10.287.950">
    <property type="entry name" value="Methyl-accepting chemotaxis protein"/>
    <property type="match status" value="1"/>
</dbReference>
<dbReference type="GeneID" id="66912328"/>
<dbReference type="KEGG" id="xcu:J159_03433"/>
<dbReference type="Proteomes" id="UP000052230">
    <property type="component" value="Unassembled WGS sequence"/>
</dbReference>
<evidence type="ECO:0000256" key="2">
    <source>
        <dbReference type="ARBA" id="ARBA00029447"/>
    </source>
</evidence>
<dbReference type="Proteomes" id="UP000653002">
    <property type="component" value="Unassembled WGS sequence"/>
</dbReference>
<dbReference type="GO" id="GO:0005886">
    <property type="term" value="C:plasma membrane"/>
    <property type="evidence" value="ECO:0007669"/>
    <property type="project" value="TreeGrafter"/>
</dbReference>
<dbReference type="InterPro" id="IPR051310">
    <property type="entry name" value="MCP_chemotaxis"/>
</dbReference>
<evidence type="ECO:0000313" key="5">
    <source>
        <dbReference type="Proteomes" id="UP000052230"/>
    </source>
</evidence>
<protein>
    <submittedName>
        <fullName evidence="4">Chemotaxis protein</fullName>
    </submittedName>
    <submittedName>
        <fullName evidence="3">Chemotaxis transducer</fullName>
    </submittedName>
</protein>
<organism evidence="3 5">
    <name type="scientific">Xanthomonas citri pv. citri</name>
    <dbReference type="NCBI Taxonomy" id="611301"/>
    <lineage>
        <taxon>Bacteria</taxon>
        <taxon>Pseudomonadati</taxon>
        <taxon>Pseudomonadota</taxon>
        <taxon>Gammaproteobacteria</taxon>
        <taxon>Lysobacterales</taxon>
        <taxon>Lysobacteraceae</taxon>
        <taxon>Xanthomonas</taxon>
    </lineage>
</organism>
<sequence>MTEAGHGAKLVEIAGRTMQELLSSVKEFSQIVGTIAAASSEQNVGIEQISQIDGATQQNATLVDTMGSSARSLENQASLLVQSVAERGRCAPAETALALACQVLFLGPAGALCTAVAGSCNAVTGPASSEVKNLVWPGQARSGAPGFRWPRL</sequence>
<proteinExistence type="inferred from homology"/>
<dbReference type="GO" id="GO:0006935">
    <property type="term" value="P:chemotaxis"/>
    <property type="evidence" value="ECO:0007669"/>
    <property type="project" value="TreeGrafter"/>
</dbReference>
<dbReference type="PANTHER" id="PTHR43531">
    <property type="entry name" value="PROTEIN ICFG"/>
    <property type="match status" value="1"/>
</dbReference>
<dbReference type="EMBL" id="JAABFR010000345">
    <property type="protein sequence ID" value="MBD4335755.1"/>
    <property type="molecule type" value="Genomic_DNA"/>
</dbReference>
<dbReference type="KEGG" id="xcw:J162_03437"/>